<comment type="caution">
    <text evidence="2">The sequence shown here is derived from an EMBL/GenBank/DDBJ whole genome shotgun (WGS) entry which is preliminary data.</text>
</comment>
<gene>
    <name evidence="2" type="ORF">GCM10009681_52830</name>
</gene>
<feature type="compositionally biased region" description="Low complexity" evidence="1">
    <location>
        <begin position="19"/>
        <end position="28"/>
    </location>
</feature>
<proteinExistence type="predicted"/>
<accession>A0ABP4XD07</accession>
<evidence type="ECO:0000313" key="2">
    <source>
        <dbReference type="EMBL" id="GAA1774716.1"/>
    </source>
</evidence>
<organism evidence="2 3">
    <name type="scientific">Luedemannella helvata</name>
    <dbReference type="NCBI Taxonomy" id="349315"/>
    <lineage>
        <taxon>Bacteria</taxon>
        <taxon>Bacillati</taxon>
        <taxon>Actinomycetota</taxon>
        <taxon>Actinomycetes</taxon>
        <taxon>Micromonosporales</taxon>
        <taxon>Micromonosporaceae</taxon>
        <taxon>Luedemannella</taxon>
    </lineage>
</organism>
<feature type="compositionally biased region" description="Low complexity" evidence="1">
    <location>
        <begin position="1"/>
        <end position="12"/>
    </location>
</feature>
<reference evidence="3" key="1">
    <citation type="journal article" date="2019" name="Int. J. Syst. Evol. Microbiol.">
        <title>The Global Catalogue of Microorganisms (GCM) 10K type strain sequencing project: providing services to taxonomists for standard genome sequencing and annotation.</title>
        <authorList>
            <consortium name="The Broad Institute Genomics Platform"/>
            <consortium name="The Broad Institute Genome Sequencing Center for Infectious Disease"/>
            <person name="Wu L."/>
            <person name="Ma J."/>
        </authorList>
    </citation>
    <scope>NUCLEOTIDE SEQUENCE [LARGE SCALE GENOMIC DNA]</scope>
    <source>
        <strain evidence="3">JCM 13249</strain>
    </source>
</reference>
<dbReference type="Proteomes" id="UP001500655">
    <property type="component" value="Unassembled WGS sequence"/>
</dbReference>
<name>A0ABP4XD07_9ACTN</name>
<dbReference type="EMBL" id="BAAALS010000040">
    <property type="protein sequence ID" value="GAA1774716.1"/>
    <property type="molecule type" value="Genomic_DNA"/>
</dbReference>
<keyword evidence="3" id="KW-1185">Reference proteome</keyword>
<sequence length="93" mass="8857">MTGPAQAGLPGVLPGGVGSAAAQPAAARTDAEAVPLTTGHDDVDAALAALADVADAEPAEQVGPLGEALDVLRATLDSIGHELNGQGAAGPAR</sequence>
<evidence type="ECO:0000256" key="1">
    <source>
        <dbReference type="SAM" id="MobiDB-lite"/>
    </source>
</evidence>
<feature type="region of interest" description="Disordered" evidence="1">
    <location>
        <begin position="1"/>
        <end position="37"/>
    </location>
</feature>
<dbReference type="RefSeq" id="WP_344087746.1">
    <property type="nucleotide sequence ID" value="NZ_BAAALS010000040.1"/>
</dbReference>
<protein>
    <submittedName>
        <fullName evidence="2">Uncharacterized protein</fullName>
    </submittedName>
</protein>
<evidence type="ECO:0000313" key="3">
    <source>
        <dbReference type="Proteomes" id="UP001500655"/>
    </source>
</evidence>